<accession>A0A562NCC2</accession>
<name>A0A562NCC2_9HYPH</name>
<dbReference type="EMBL" id="VLKT01000035">
    <property type="protein sequence ID" value="TWI29561.1"/>
    <property type="molecule type" value="Genomic_DNA"/>
</dbReference>
<sequence>MQPERLLRELSSLLADKGEFTALSGAVGRKTTFGIGEIRHIDNLLVGIRVPRLEQGIL</sequence>
<keyword evidence="2" id="KW-1185">Reference proteome</keyword>
<gene>
    <name evidence="1" type="ORF">IQ26_04981</name>
</gene>
<dbReference type="Proteomes" id="UP000317122">
    <property type="component" value="Unassembled WGS sequence"/>
</dbReference>
<evidence type="ECO:0000313" key="1">
    <source>
        <dbReference type="EMBL" id="TWI29561.1"/>
    </source>
</evidence>
<comment type="caution">
    <text evidence="1">The sequence shown here is derived from an EMBL/GenBank/DDBJ whole genome shotgun (WGS) entry which is preliminary data.</text>
</comment>
<organism evidence="1 2">
    <name type="scientific">Mesorhizobium tianshanense</name>
    <dbReference type="NCBI Taxonomy" id="39844"/>
    <lineage>
        <taxon>Bacteria</taxon>
        <taxon>Pseudomonadati</taxon>
        <taxon>Pseudomonadota</taxon>
        <taxon>Alphaproteobacteria</taxon>
        <taxon>Hyphomicrobiales</taxon>
        <taxon>Phyllobacteriaceae</taxon>
        <taxon>Mesorhizobium</taxon>
    </lineage>
</organism>
<proteinExistence type="predicted"/>
<protein>
    <submittedName>
        <fullName evidence="1">Uncharacterized protein</fullName>
    </submittedName>
</protein>
<reference evidence="1 2" key="1">
    <citation type="journal article" date="2015" name="Stand. Genomic Sci.">
        <title>Genomic Encyclopedia of Bacterial and Archaeal Type Strains, Phase III: the genomes of soil and plant-associated and newly described type strains.</title>
        <authorList>
            <person name="Whitman W.B."/>
            <person name="Woyke T."/>
            <person name="Klenk H.P."/>
            <person name="Zhou Y."/>
            <person name="Lilburn T.G."/>
            <person name="Beck B.J."/>
            <person name="De Vos P."/>
            <person name="Vandamme P."/>
            <person name="Eisen J.A."/>
            <person name="Garrity G."/>
            <person name="Hugenholtz P."/>
            <person name="Kyrpides N.C."/>
        </authorList>
    </citation>
    <scope>NUCLEOTIDE SEQUENCE [LARGE SCALE GENOMIC DNA]</scope>
    <source>
        <strain evidence="1 2">CGMCC 1.2546</strain>
    </source>
</reference>
<evidence type="ECO:0000313" key="2">
    <source>
        <dbReference type="Proteomes" id="UP000317122"/>
    </source>
</evidence>
<dbReference type="AlphaFoldDB" id="A0A562NCC2"/>